<evidence type="ECO:0000313" key="15">
    <source>
        <dbReference type="Proteomes" id="UP001289374"/>
    </source>
</evidence>
<dbReference type="Gene3D" id="3.50.30.30">
    <property type="match status" value="1"/>
</dbReference>
<feature type="chain" id="PRO_5042212701" evidence="9">
    <location>
        <begin position="21"/>
        <end position="737"/>
    </location>
</feature>
<dbReference type="PROSITE" id="PS51892">
    <property type="entry name" value="SUBTILASE"/>
    <property type="match status" value="1"/>
</dbReference>
<dbReference type="Pfam" id="PF00082">
    <property type="entry name" value="Peptidase_S8"/>
    <property type="match status" value="1"/>
</dbReference>
<dbReference type="Proteomes" id="UP001289374">
    <property type="component" value="Unassembled WGS sequence"/>
</dbReference>
<feature type="signal peptide" evidence="9">
    <location>
        <begin position="1"/>
        <end position="20"/>
    </location>
</feature>
<keyword evidence="2 8" id="KW-0645">Protease</keyword>
<dbReference type="SUPFAM" id="SSF52743">
    <property type="entry name" value="Subtilisin-like"/>
    <property type="match status" value="1"/>
</dbReference>
<comment type="caution">
    <text evidence="14">The sequence shown here is derived from an EMBL/GenBank/DDBJ whole genome shotgun (WGS) entry which is preliminary data.</text>
</comment>
<dbReference type="SUPFAM" id="SSF52025">
    <property type="entry name" value="PA domain"/>
    <property type="match status" value="1"/>
</dbReference>
<dbReference type="GO" id="GO:0004252">
    <property type="term" value="F:serine-type endopeptidase activity"/>
    <property type="evidence" value="ECO:0007669"/>
    <property type="project" value="UniProtKB-UniRule"/>
</dbReference>
<keyword evidence="3 9" id="KW-0732">Signal</keyword>
<dbReference type="CDD" id="cd02120">
    <property type="entry name" value="PA_subtilisin_like"/>
    <property type="match status" value="1"/>
</dbReference>
<dbReference type="Pfam" id="PF05922">
    <property type="entry name" value="Inhibitor_I9"/>
    <property type="match status" value="1"/>
</dbReference>
<organism evidence="14 15">
    <name type="scientific">Sesamum angolense</name>
    <dbReference type="NCBI Taxonomy" id="2727404"/>
    <lineage>
        <taxon>Eukaryota</taxon>
        <taxon>Viridiplantae</taxon>
        <taxon>Streptophyta</taxon>
        <taxon>Embryophyta</taxon>
        <taxon>Tracheophyta</taxon>
        <taxon>Spermatophyta</taxon>
        <taxon>Magnoliopsida</taxon>
        <taxon>eudicotyledons</taxon>
        <taxon>Gunneridae</taxon>
        <taxon>Pentapetalae</taxon>
        <taxon>asterids</taxon>
        <taxon>lamiids</taxon>
        <taxon>Lamiales</taxon>
        <taxon>Pedaliaceae</taxon>
        <taxon>Sesamum</taxon>
    </lineage>
</organism>
<keyword evidence="6" id="KW-0325">Glycoprotein</keyword>
<dbReference type="Pfam" id="PF17766">
    <property type="entry name" value="fn3_6"/>
    <property type="match status" value="1"/>
</dbReference>
<dbReference type="EMBL" id="JACGWL010000006">
    <property type="protein sequence ID" value="KAK4400572.1"/>
    <property type="molecule type" value="Genomic_DNA"/>
</dbReference>
<dbReference type="FunFam" id="3.50.30.30:FF:000005">
    <property type="entry name" value="subtilisin-like protease SBT1.5"/>
    <property type="match status" value="1"/>
</dbReference>
<dbReference type="PRINTS" id="PR00723">
    <property type="entry name" value="SUBTILISIN"/>
</dbReference>
<dbReference type="InterPro" id="IPR046450">
    <property type="entry name" value="PA_dom_sf"/>
</dbReference>
<evidence type="ECO:0000256" key="5">
    <source>
        <dbReference type="ARBA" id="ARBA00022825"/>
    </source>
</evidence>
<evidence type="ECO:0000259" key="11">
    <source>
        <dbReference type="Pfam" id="PF02225"/>
    </source>
</evidence>
<evidence type="ECO:0000313" key="14">
    <source>
        <dbReference type="EMBL" id="KAK4400572.1"/>
    </source>
</evidence>
<dbReference type="Gene3D" id="2.60.40.2310">
    <property type="match status" value="1"/>
</dbReference>
<keyword evidence="5 8" id="KW-0720">Serine protease</keyword>
<evidence type="ECO:0000256" key="4">
    <source>
        <dbReference type="ARBA" id="ARBA00022801"/>
    </source>
</evidence>
<feature type="active site" description="Charge relay system" evidence="7 8">
    <location>
        <position position="522"/>
    </location>
</feature>
<reference evidence="14" key="1">
    <citation type="submission" date="2020-06" db="EMBL/GenBank/DDBJ databases">
        <authorList>
            <person name="Li T."/>
            <person name="Hu X."/>
            <person name="Zhang T."/>
            <person name="Song X."/>
            <person name="Zhang H."/>
            <person name="Dai N."/>
            <person name="Sheng W."/>
            <person name="Hou X."/>
            <person name="Wei L."/>
        </authorList>
    </citation>
    <scope>NUCLEOTIDE SEQUENCE</scope>
    <source>
        <strain evidence="14">K16</strain>
        <tissue evidence="14">Leaf</tissue>
    </source>
</reference>
<evidence type="ECO:0000256" key="2">
    <source>
        <dbReference type="ARBA" id="ARBA00022670"/>
    </source>
</evidence>
<evidence type="ECO:0000256" key="9">
    <source>
        <dbReference type="SAM" id="SignalP"/>
    </source>
</evidence>
<feature type="domain" description="Peptidase S8/S53" evidence="10">
    <location>
        <begin position="130"/>
        <end position="559"/>
    </location>
</feature>
<dbReference type="InterPro" id="IPR015500">
    <property type="entry name" value="Peptidase_S8_subtilisin-rel"/>
</dbReference>
<dbReference type="InterPro" id="IPR003137">
    <property type="entry name" value="PA_domain"/>
</dbReference>
<name>A0AAE1WWU3_9LAMI</name>
<dbReference type="InterPro" id="IPR037045">
    <property type="entry name" value="S8pro/Inhibitor_I9_sf"/>
</dbReference>
<dbReference type="GO" id="GO:0006508">
    <property type="term" value="P:proteolysis"/>
    <property type="evidence" value="ECO:0007669"/>
    <property type="project" value="UniProtKB-KW"/>
</dbReference>
<dbReference type="CDD" id="cd04852">
    <property type="entry name" value="Peptidases_S8_3"/>
    <property type="match status" value="1"/>
</dbReference>
<dbReference type="InterPro" id="IPR010259">
    <property type="entry name" value="S8pro/Inhibitor_I9"/>
</dbReference>
<sequence>MICVFLLFVISFLSSQPVIAQSTRQTYIVHVNLPADQVPGESQDLETWYRSFLPEVTATSEGPSRIRHAYRNVITGFAAKLSPEEVKEMEKKEGFLHARPERMYALKTTHSPNFLGLYQNLGPWPESNYGKGVIIGVFDTGITPGHPSFDDEGIPPPPARWKGKCELKGTACNNKLIGARNFAGDDPGPPIDHDGHGTHTASTAAGNFVSGANLFGQANGVASGMSPLAHLAIYKVCSEDGCFESDSMAAFDAAIEDGVDLLSISIGGISVPFYEDGIALGAFAAMENGILVSCSADNDGPNYSTLENEAPWILTVGASSIDRNIVATVLLGNQEEYNGQSVYQTHDFPSSLLPLINAGSEGNKTAELCTPGSLNDIDVKGKVVLCLRGGNVARIAKGQTVKDAGGAAMILMNDKPDAYDTLADPHVLPAAHVSYADGVKIREYINSTSNPKATILFKGTVIGDKTAPMVASYSSRGPSRASPLILKPDIIGPGSSILAAWPKPVYNTTNVKATFNMISGTSMSCPHLSGIAGLIKSVHPDWSPAMIKSAIMTSATQTNLNNSLILDQRHLPADIFATGAGHVNPSRALDPGLVYDIKTRDYISYLCYMYTENQVAIIVNRKINCGGSKYKGVPGPQLNYPSFAIQLGHRSQTYPRTVTNVGDAKSSYYVQIENVPGVDVTVEPKVLAFTKVNQKKTYTVSFSRQDFTANGSYVQGSIAWISAKHIVRIPISVHLVL</sequence>
<evidence type="ECO:0000256" key="6">
    <source>
        <dbReference type="ARBA" id="ARBA00023180"/>
    </source>
</evidence>
<keyword evidence="4 8" id="KW-0378">Hydrolase</keyword>
<protein>
    <submittedName>
        <fullName evidence="14">Subtilisin-like protease SBT1.7</fullName>
    </submittedName>
</protein>
<proteinExistence type="inferred from homology"/>
<feature type="active site" description="Charge relay system" evidence="7 8">
    <location>
        <position position="139"/>
    </location>
</feature>
<evidence type="ECO:0000256" key="7">
    <source>
        <dbReference type="PIRSR" id="PIRSR615500-1"/>
    </source>
</evidence>
<evidence type="ECO:0000259" key="12">
    <source>
        <dbReference type="Pfam" id="PF05922"/>
    </source>
</evidence>
<evidence type="ECO:0000256" key="1">
    <source>
        <dbReference type="ARBA" id="ARBA00011073"/>
    </source>
</evidence>
<dbReference type="Gene3D" id="3.40.50.200">
    <property type="entry name" value="Peptidase S8/S53 domain"/>
    <property type="match status" value="1"/>
</dbReference>
<keyword evidence="15" id="KW-1185">Reference proteome</keyword>
<dbReference type="AlphaFoldDB" id="A0AAE1WWU3"/>
<feature type="domain" description="Subtilisin-like protease fibronectin type-III" evidence="13">
    <location>
        <begin position="637"/>
        <end position="733"/>
    </location>
</feature>
<feature type="domain" description="Inhibitor I9" evidence="12">
    <location>
        <begin position="26"/>
        <end position="106"/>
    </location>
</feature>
<evidence type="ECO:0000259" key="13">
    <source>
        <dbReference type="Pfam" id="PF17766"/>
    </source>
</evidence>
<reference evidence="14" key="2">
    <citation type="journal article" date="2024" name="Plant">
        <title>Genomic evolution and insights into agronomic trait innovations of Sesamum species.</title>
        <authorList>
            <person name="Miao H."/>
            <person name="Wang L."/>
            <person name="Qu L."/>
            <person name="Liu H."/>
            <person name="Sun Y."/>
            <person name="Le M."/>
            <person name="Wang Q."/>
            <person name="Wei S."/>
            <person name="Zheng Y."/>
            <person name="Lin W."/>
            <person name="Duan Y."/>
            <person name="Cao H."/>
            <person name="Xiong S."/>
            <person name="Wang X."/>
            <person name="Wei L."/>
            <person name="Li C."/>
            <person name="Ma Q."/>
            <person name="Ju M."/>
            <person name="Zhao R."/>
            <person name="Li G."/>
            <person name="Mu C."/>
            <person name="Tian Q."/>
            <person name="Mei H."/>
            <person name="Zhang T."/>
            <person name="Gao T."/>
            <person name="Zhang H."/>
        </authorList>
    </citation>
    <scope>NUCLEOTIDE SEQUENCE</scope>
    <source>
        <strain evidence="14">K16</strain>
    </source>
</reference>
<dbReference type="InterPro" id="IPR034197">
    <property type="entry name" value="Peptidases_S8_3"/>
</dbReference>
<evidence type="ECO:0000259" key="10">
    <source>
        <dbReference type="Pfam" id="PF00082"/>
    </source>
</evidence>
<dbReference type="Gene3D" id="3.30.70.80">
    <property type="entry name" value="Peptidase S8 propeptide/proteinase inhibitor I9"/>
    <property type="match status" value="1"/>
</dbReference>
<dbReference type="Pfam" id="PF02225">
    <property type="entry name" value="PA"/>
    <property type="match status" value="1"/>
</dbReference>
<gene>
    <name evidence="14" type="ORF">Sango_1163300</name>
</gene>
<comment type="similarity">
    <text evidence="1 8">Belongs to the peptidase S8 family.</text>
</comment>
<dbReference type="InterPro" id="IPR041469">
    <property type="entry name" value="Subtilisin-like_FN3"/>
</dbReference>
<dbReference type="InterPro" id="IPR045051">
    <property type="entry name" value="SBT"/>
</dbReference>
<feature type="active site" description="Charge relay system" evidence="7 8">
    <location>
        <position position="196"/>
    </location>
</feature>
<evidence type="ECO:0000256" key="3">
    <source>
        <dbReference type="ARBA" id="ARBA00022729"/>
    </source>
</evidence>
<feature type="domain" description="PA" evidence="11">
    <location>
        <begin position="365"/>
        <end position="441"/>
    </location>
</feature>
<dbReference type="InterPro" id="IPR000209">
    <property type="entry name" value="Peptidase_S8/S53_dom"/>
</dbReference>
<evidence type="ECO:0000256" key="8">
    <source>
        <dbReference type="PROSITE-ProRule" id="PRU01240"/>
    </source>
</evidence>
<dbReference type="PANTHER" id="PTHR10795">
    <property type="entry name" value="PROPROTEIN CONVERTASE SUBTILISIN/KEXIN"/>
    <property type="match status" value="1"/>
</dbReference>
<dbReference type="InterPro" id="IPR036852">
    <property type="entry name" value="Peptidase_S8/S53_dom_sf"/>
</dbReference>
<accession>A0AAE1WWU3</accession>